<dbReference type="PANTHER" id="PTHR10458">
    <property type="entry name" value="PEPTIDE DEFORMYLASE"/>
    <property type="match status" value="1"/>
</dbReference>
<comment type="caution">
    <text evidence="2">The sequence shown here is derived from an EMBL/GenBank/DDBJ whole genome shotgun (WGS) entry which is preliminary data.</text>
</comment>
<gene>
    <name evidence="2" type="ORF">H4W81_002599</name>
</gene>
<dbReference type="RefSeq" id="WP_318781706.1">
    <property type="nucleotide sequence ID" value="NZ_BAAASY010000050.1"/>
</dbReference>
<dbReference type="InterPro" id="IPR023635">
    <property type="entry name" value="Peptide_deformylase"/>
</dbReference>
<dbReference type="PANTHER" id="PTHR10458:SF22">
    <property type="entry name" value="PEPTIDE DEFORMYLASE"/>
    <property type="match status" value="1"/>
</dbReference>
<dbReference type="Pfam" id="PF01327">
    <property type="entry name" value="Pep_deformylase"/>
    <property type="match status" value="1"/>
</dbReference>
<sequence length="69" mass="7851">MRGIVPRPLAVEIEHTGLDGQQTITAFQDELARLAAHEIDHLHGRLYTSRMRQGVKPIPVEEYHGIRQP</sequence>
<dbReference type="SUPFAM" id="SSF56420">
    <property type="entry name" value="Peptide deformylase"/>
    <property type="match status" value="1"/>
</dbReference>
<evidence type="ECO:0000256" key="1">
    <source>
        <dbReference type="ARBA" id="ARBA00010759"/>
    </source>
</evidence>
<organism evidence="2 3">
    <name type="scientific">Nonomuraea africana</name>
    <dbReference type="NCBI Taxonomy" id="46171"/>
    <lineage>
        <taxon>Bacteria</taxon>
        <taxon>Bacillati</taxon>
        <taxon>Actinomycetota</taxon>
        <taxon>Actinomycetes</taxon>
        <taxon>Streptosporangiales</taxon>
        <taxon>Streptosporangiaceae</taxon>
        <taxon>Nonomuraea</taxon>
    </lineage>
</organism>
<evidence type="ECO:0000313" key="2">
    <source>
        <dbReference type="EMBL" id="MBE1559820.1"/>
    </source>
</evidence>
<keyword evidence="3" id="KW-1185">Reference proteome</keyword>
<evidence type="ECO:0000313" key="3">
    <source>
        <dbReference type="Proteomes" id="UP000661607"/>
    </source>
</evidence>
<accession>A0ABR9KCT9</accession>
<reference evidence="2 3" key="1">
    <citation type="submission" date="2020-10" db="EMBL/GenBank/DDBJ databases">
        <title>Sequencing the genomes of 1000 actinobacteria strains.</title>
        <authorList>
            <person name="Klenk H.-P."/>
        </authorList>
    </citation>
    <scope>NUCLEOTIDE SEQUENCE [LARGE SCALE GENOMIC DNA]</scope>
    <source>
        <strain evidence="2 3">DSM 43748</strain>
    </source>
</reference>
<dbReference type="Gene3D" id="3.90.45.10">
    <property type="entry name" value="Peptide deformylase"/>
    <property type="match status" value="1"/>
</dbReference>
<dbReference type="PRINTS" id="PR01576">
    <property type="entry name" value="PDEFORMYLASE"/>
</dbReference>
<dbReference type="EMBL" id="JADBEF010000001">
    <property type="protein sequence ID" value="MBE1559820.1"/>
    <property type="molecule type" value="Genomic_DNA"/>
</dbReference>
<proteinExistence type="inferred from homology"/>
<name>A0ABR9KCT9_9ACTN</name>
<protein>
    <submittedName>
        <fullName evidence="2">Peptide deformylase</fullName>
    </submittedName>
</protein>
<dbReference type="InterPro" id="IPR036821">
    <property type="entry name" value="Peptide_deformylase_sf"/>
</dbReference>
<dbReference type="Proteomes" id="UP000661607">
    <property type="component" value="Unassembled WGS sequence"/>
</dbReference>
<comment type="similarity">
    <text evidence="1">Belongs to the polypeptide deformylase family.</text>
</comment>